<evidence type="ECO:0000313" key="2">
    <source>
        <dbReference type="Proteomes" id="UP001157439"/>
    </source>
</evidence>
<accession>A0AA37TP83</accession>
<name>A0AA37TP83_9GAMM</name>
<keyword evidence="2" id="KW-1185">Reference proteome</keyword>
<dbReference type="EMBL" id="BSPO01000003">
    <property type="protein sequence ID" value="GLS84343.1"/>
    <property type="molecule type" value="Genomic_DNA"/>
</dbReference>
<organism evidence="1 2">
    <name type="scientific">Paraferrimonas haliotis</name>
    <dbReference type="NCBI Taxonomy" id="2013866"/>
    <lineage>
        <taxon>Bacteria</taxon>
        <taxon>Pseudomonadati</taxon>
        <taxon>Pseudomonadota</taxon>
        <taxon>Gammaproteobacteria</taxon>
        <taxon>Alteromonadales</taxon>
        <taxon>Ferrimonadaceae</taxon>
        <taxon>Paraferrimonas</taxon>
    </lineage>
</organism>
<dbReference type="Proteomes" id="UP001157439">
    <property type="component" value="Unassembled WGS sequence"/>
</dbReference>
<comment type="caution">
    <text evidence="1">The sequence shown here is derived from an EMBL/GenBank/DDBJ whole genome shotgun (WGS) entry which is preliminary data.</text>
</comment>
<sequence>MYIAHIQLACFRDAQLSELNWAITGFIDALRDNGQLLGREFPTQMVDACFTTRVVLPAKDSLNGIYDSPSVKHWRHTLNQVGLTTPRVKIDGIDLHSDHSDQCQQRNWQVLFTNYLSSCSPLRCGNDFAPIPLYTLPRLGEHDYRPILRWQQAWAALDELQIQGTYSAVESQALFELGSIDSELFAKGYAIAQSIERLSDTPTYYYLYRVGGESLSQEKQLTCPKCKSDWLLDQPLFDVFDFKCDACRLVSNLSWNLQGS</sequence>
<dbReference type="AlphaFoldDB" id="A0AA37TP83"/>
<proteinExistence type="predicted"/>
<dbReference type="PIRSF" id="PIRSF029037">
    <property type="entry name" value="UCP029037_Zn_ribbon"/>
    <property type="match status" value="1"/>
</dbReference>
<reference evidence="1 2" key="1">
    <citation type="journal article" date="2014" name="Int. J. Syst. Evol. Microbiol.">
        <title>Complete genome sequence of Corynebacterium casei LMG S-19264T (=DSM 44701T), isolated from a smear-ripened cheese.</title>
        <authorList>
            <consortium name="US DOE Joint Genome Institute (JGI-PGF)"/>
            <person name="Walter F."/>
            <person name="Albersmeier A."/>
            <person name="Kalinowski J."/>
            <person name="Ruckert C."/>
        </authorList>
    </citation>
    <scope>NUCLEOTIDE SEQUENCE [LARGE SCALE GENOMIC DNA]</scope>
    <source>
        <strain evidence="1 2">NBRC 112785</strain>
    </source>
</reference>
<evidence type="ECO:0000313" key="1">
    <source>
        <dbReference type="EMBL" id="GLS84343.1"/>
    </source>
</evidence>
<dbReference type="Pfam" id="PF10071">
    <property type="entry name" value="DUF2310"/>
    <property type="match status" value="1"/>
</dbReference>
<dbReference type="InterPro" id="IPR016908">
    <property type="entry name" value="UCP029037"/>
</dbReference>
<dbReference type="RefSeq" id="WP_095500186.1">
    <property type="nucleotide sequence ID" value="NZ_BSPO01000003.1"/>
</dbReference>
<gene>
    <name evidence="1" type="ORF">GCM10007894_23200</name>
</gene>
<protein>
    <submittedName>
        <fullName evidence="1">Zn-ribbon-containing protein</fullName>
    </submittedName>
</protein>